<proteinExistence type="predicted"/>
<protein>
    <submittedName>
        <fullName evidence="1">Uncharacterized protein</fullName>
    </submittedName>
</protein>
<evidence type="ECO:0000313" key="1">
    <source>
        <dbReference type="EMBL" id="KAK6924536.1"/>
    </source>
</evidence>
<organism evidence="1 2">
    <name type="scientific">Dillenia turbinata</name>
    <dbReference type="NCBI Taxonomy" id="194707"/>
    <lineage>
        <taxon>Eukaryota</taxon>
        <taxon>Viridiplantae</taxon>
        <taxon>Streptophyta</taxon>
        <taxon>Embryophyta</taxon>
        <taxon>Tracheophyta</taxon>
        <taxon>Spermatophyta</taxon>
        <taxon>Magnoliopsida</taxon>
        <taxon>eudicotyledons</taxon>
        <taxon>Gunneridae</taxon>
        <taxon>Pentapetalae</taxon>
        <taxon>Dilleniales</taxon>
        <taxon>Dilleniaceae</taxon>
        <taxon>Dillenia</taxon>
    </lineage>
</organism>
<sequence>MHGPETNGSLVPVLSLTMKGGSQSAVYDPIIITSTRVGSYFLHSSNELIYCLAVVKGAELNIIGRKCSGSQ</sequence>
<name>A0AAN8V6R4_9MAGN</name>
<gene>
    <name evidence="1" type="ORF">RJ641_010736</name>
</gene>
<dbReference type="EMBL" id="JBAMMX010000017">
    <property type="protein sequence ID" value="KAK6924536.1"/>
    <property type="molecule type" value="Genomic_DNA"/>
</dbReference>
<keyword evidence="2" id="KW-1185">Reference proteome</keyword>
<comment type="caution">
    <text evidence="1">The sequence shown here is derived from an EMBL/GenBank/DDBJ whole genome shotgun (WGS) entry which is preliminary data.</text>
</comment>
<reference evidence="1 2" key="1">
    <citation type="submission" date="2023-12" db="EMBL/GenBank/DDBJ databases">
        <title>A high-quality genome assembly for Dillenia turbinata (Dilleniales).</title>
        <authorList>
            <person name="Chanderbali A."/>
        </authorList>
    </citation>
    <scope>NUCLEOTIDE SEQUENCE [LARGE SCALE GENOMIC DNA]</scope>
    <source>
        <strain evidence="1">LSX21</strain>
        <tissue evidence="1">Leaf</tissue>
    </source>
</reference>
<accession>A0AAN8V6R4</accession>
<dbReference type="Proteomes" id="UP001370490">
    <property type="component" value="Unassembled WGS sequence"/>
</dbReference>
<dbReference type="AlphaFoldDB" id="A0AAN8V6R4"/>
<evidence type="ECO:0000313" key="2">
    <source>
        <dbReference type="Proteomes" id="UP001370490"/>
    </source>
</evidence>